<gene>
    <name evidence="3" type="ORF">H7348_07845</name>
    <name evidence="4" type="ORF">IAU68_00045</name>
</gene>
<evidence type="ECO:0000313" key="5">
    <source>
        <dbReference type="Proteomes" id="UP000516235"/>
    </source>
</evidence>
<keyword evidence="6" id="KW-1185">Reference proteome</keyword>
<feature type="compositionally biased region" description="Polar residues" evidence="1">
    <location>
        <begin position="35"/>
        <end position="45"/>
    </location>
</feature>
<evidence type="ECO:0000313" key="6">
    <source>
        <dbReference type="Proteomes" id="UP000642876"/>
    </source>
</evidence>
<organism evidence="4 5">
    <name type="scientific">Corynebacterium lujinxingii</name>
    <dbReference type="NCBI Taxonomy" id="2763010"/>
    <lineage>
        <taxon>Bacteria</taxon>
        <taxon>Bacillati</taxon>
        <taxon>Actinomycetota</taxon>
        <taxon>Actinomycetes</taxon>
        <taxon>Mycobacteriales</taxon>
        <taxon>Corynebacteriaceae</taxon>
        <taxon>Corynebacterium</taxon>
    </lineage>
</organism>
<sequence length="140" mass="14601">MKKTATAATAIAVAVAATTALPAHAEPAITQLSTALGSSGSSKPNYDNLDSVEGSPDKRLFEGSYTGSAPISLTIAFVATAVAIQAIVDFVPPVREAVDKYAEQFNLQHVPGSSEGNRIFPAEEIKAQVNQAIQDFQAQL</sequence>
<dbReference type="Proteomes" id="UP000642876">
    <property type="component" value="Unassembled WGS sequence"/>
</dbReference>
<evidence type="ECO:0000313" key="4">
    <source>
        <dbReference type="EMBL" id="QNP90236.1"/>
    </source>
</evidence>
<dbReference type="AlphaFoldDB" id="A0A7H0JYX0"/>
<dbReference type="EMBL" id="JACMYE010000006">
    <property type="protein sequence ID" value="MBC3179217.1"/>
    <property type="molecule type" value="Genomic_DNA"/>
</dbReference>
<evidence type="ECO:0000256" key="2">
    <source>
        <dbReference type="SAM" id="SignalP"/>
    </source>
</evidence>
<evidence type="ECO:0000256" key="1">
    <source>
        <dbReference type="SAM" id="MobiDB-lite"/>
    </source>
</evidence>
<dbReference type="EMBL" id="CP061032">
    <property type="protein sequence ID" value="QNP90236.1"/>
    <property type="molecule type" value="Genomic_DNA"/>
</dbReference>
<protein>
    <submittedName>
        <fullName evidence="4">Uncharacterized protein</fullName>
    </submittedName>
</protein>
<proteinExistence type="predicted"/>
<evidence type="ECO:0000313" key="3">
    <source>
        <dbReference type="EMBL" id="MBC3179217.1"/>
    </source>
</evidence>
<dbReference type="Proteomes" id="UP000516235">
    <property type="component" value="Chromosome"/>
</dbReference>
<feature type="region of interest" description="Disordered" evidence="1">
    <location>
        <begin position="35"/>
        <end position="54"/>
    </location>
</feature>
<keyword evidence="2" id="KW-0732">Signal</keyword>
<feature type="chain" id="PRO_5028867626" evidence="2">
    <location>
        <begin position="26"/>
        <end position="140"/>
    </location>
</feature>
<dbReference type="KEGG" id="cluj:IAU68_00045"/>
<name>A0A7H0JYX0_9CORY</name>
<accession>A0A7H0JYX0</accession>
<reference evidence="5 6" key="1">
    <citation type="submission" date="2020-08" db="EMBL/GenBank/DDBJ databases">
        <title>novel species in genus Corynebacterium.</title>
        <authorList>
            <person name="Zhang G."/>
        </authorList>
    </citation>
    <scope>NUCLEOTIDE SEQUENCE [LARGE SCALE GENOMIC DNA]</scope>
    <source>
        <strain evidence="5 6">zg-917</strain>
        <strain evidence="4">Zg-917</strain>
    </source>
</reference>
<dbReference type="RefSeq" id="WP_171193064.1">
    <property type="nucleotide sequence ID" value="NZ_CP061032.1"/>
</dbReference>
<feature type="signal peptide" evidence="2">
    <location>
        <begin position="1"/>
        <end position="25"/>
    </location>
</feature>